<organism evidence="5 6">
    <name type="scientific">Penicillium malachiteum</name>
    <dbReference type="NCBI Taxonomy" id="1324776"/>
    <lineage>
        <taxon>Eukaryota</taxon>
        <taxon>Fungi</taxon>
        <taxon>Dikarya</taxon>
        <taxon>Ascomycota</taxon>
        <taxon>Pezizomycotina</taxon>
        <taxon>Eurotiomycetes</taxon>
        <taxon>Eurotiomycetidae</taxon>
        <taxon>Eurotiales</taxon>
        <taxon>Aspergillaceae</taxon>
        <taxon>Penicillium</taxon>
    </lineage>
</organism>
<dbReference type="Pfam" id="PF01408">
    <property type="entry name" value="GFO_IDH_MocA"/>
    <property type="match status" value="1"/>
</dbReference>
<comment type="caution">
    <text evidence="5">The sequence shown here is derived from an EMBL/GenBank/DDBJ whole genome shotgun (WGS) entry which is preliminary data.</text>
</comment>
<dbReference type="EMBL" id="JAQJAN010000002">
    <property type="protein sequence ID" value="KAJ5738723.1"/>
    <property type="molecule type" value="Genomic_DNA"/>
</dbReference>
<keyword evidence="2" id="KW-0560">Oxidoreductase</keyword>
<dbReference type="SUPFAM" id="SSF51735">
    <property type="entry name" value="NAD(P)-binding Rossmann-fold domains"/>
    <property type="match status" value="1"/>
</dbReference>
<name>A0AAD6N0C9_9EURO</name>
<dbReference type="GO" id="GO:0005737">
    <property type="term" value="C:cytoplasm"/>
    <property type="evidence" value="ECO:0007669"/>
    <property type="project" value="TreeGrafter"/>
</dbReference>
<reference evidence="5" key="1">
    <citation type="journal article" date="2023" name="IMA Fungus">
        <title>Comparative genomic study of the Penicillium genus elucidates a diverse pangenome and 15 lateral gene transfer events.</title>
        <authorList>
            <person name="Petersen C."/>
            <person name="Sorensen T."/>
            <person name="Nielsen M.R."/>
            <person name="Sondergaard T.E."/>
            <person name="Sorensen J.L."/>
            <person name="Fitzpatrick D.A."/>
            <person name="Frisvad J.C."/>
            <person name="Nielsen K.L."/>
        </authorList>
    </citation>
    <scope>NUCLEOTIDE SEQUENCE</scope>
    <source>
        <strain evidence="5">IBT 17514</strain>
    </source>
</reference>
<dbReference type="Pfam" id="PF22725">
    <property type="entry name" value="GFO_IDH_MocA_C3"/>
    <property type="match status" value="1"/>
</dbReference>
<dbReference type="Proteomes" id="UP001215712">
    <property type="component" value="Unassembled WGS sequence"/>
</dbReference>
<reference evidence="5" key="2">
    <citation type="submission" date="2023-01" db="EMBL/GenBank/DDBJ databases">
        <authorList>
            <person name="Petersen C."/>
        </authorList>
    </citation>
    <scope>NUCLEOTIDE SEQUENCE</scope>
    <source>
        <strain evidence="5">IBT 17514</strain>
    </source>
</reference>
<sequence length="359" mass="39629">MAPTELIRLQIGVVGLGRMGRRHALNILHLTPRANLLCACSPAQADIEWADQNLIQHGVHICSSFEEMVKIPGLEAVIIASSTGLHASQSLSALELGIHVLCEKPVTLDTHELQAIINKAQSIPETKMMVGFTRRFDDSYKDARLKIQEGQIGQPVVIRSHGVEEFDESGFFINYARQSGGIFVDSTIHDIDLALSFLGENIQPKKIWATGVIARYHEMKEFHDSDNAVGVVEFWGGEIAHFYNSRTGNQGYDNMTEIFGTGGKLTVNAVARKNRVEVTSKNTVQNDILPTWMDRYEQAFVNEVNAFTAAILDNKELPIKLTSALTSLKIGLALQESLVSGYPIRFDQEGNRIAPSASL</sequence>
<dbReference type="AlphaFoldDB" id="A0AAD6N0C9"/>
<dbReference type="SUPFAM" id="SSF55347">
    <property type="entry name" value="Glyceraldehyde-3-phosphate dehydrogenase-like, C-terminal domain"/>
    <property type="match status" value="1"/>
</dbReference>
<keyword evidence="6" id="KW-1185">Reference proteome</keyword>
<evidence type="ECO:0000313" key="5">
    <source>
        <dbReference type="EMBL" id="KAJ5738723.1"/>
    </source>
</evidence>
<dbReference type="InterPro" id="IPR000683">
    <property type="entry name" value="Gfo/Idh/MocA-like_OxRdtase_N"/>
</dbReference>
<dbReference type="PANTHER" id="PTHR42840:SF3">
    <property type="entry name" value="BINDING ROSSMANN FOLD OXIDOREDUCTASE, PUTATIVE (AFU_ORTHOLOGUE AFUA_2G10240)-RELATED"/>
    <property type="match status" value="1"/>
</dbReference>
<evidence type="ECO:0000259" key="4">
    <source>
        <dbReference type="Pfam" id="PF22725"/>
    </source>
</evidence>
<protein>
    <submittedName>
        <fullName evidence="5">NAD-binding Rossmann fold oxidoreductase family protein</fullName>
    </submittedName>
</protein>
<evidence type="ECO:0000259" key="3">
    <source>
        <dbReference type="Pfam" id="PF01408"/>
    </source>
</evidence>
<evidence type="ECO:0000256" key="2">
    <source>
        <dbReference type="ARBA" id="ARBA00023002"/>
    </source>
</evidence>
<dbReference type="GO" id="GO:0016491">
    <property type="term" value="F:oxidoreductase activity"/>
    <property type="evidence" value="ECO:0007669"/>
    <property type="project" value="UniProtKB-KW"/>
</dbReference>
<proteinExistence type="inferred from homology"/>
<feature type="domain" description="Gfo/Idh/MocA-like oxidoreductase N-terminal" evidence="3">
    <location>
        <begin position="10"/>
        <end position="125"/>
    </location>
</feature>
<evidence type="ECO:0000313" key="6">
    <source>
        <dbReference type="Proteomes" id="UP001215712"/>
    </source>
</evidence>
<dbReference type="PANTHER" id="PTHR42840">
    <property type="entry name" value="NAD(P)-BINDING ROSSMANN-FOLD SUPERFAMILY PROTEIN-RELATED"/>
    <property type="match status" value="1"/>
</dbReference>
<feature type="domain" description="GFO/IDH/MocA-like oxidoreductase" evidence="4">
    <location>
        <begin position="141"/>
        <end position="265"/>
    </location>
</feature>
<dbReference type="Gene3D" id="3.40.50.720">
    <property type="entry name" value="NAD(P)-binding Rossmann-like Domain"/>
    <property type="match status" value="1"/>
</dbReference>
<evidence type="ECO:0000256" key="1">
    <source>
        <dbReference type="ARBA" id="ARBA00010928"/>
    </source>
</evidence>
<gene>
    <name evidence="5" type="ORF">N7493_001878</name>
</gene>
<dbReference type="Gene3D" id="3.30.360.10">
    <property type="entry name" value="Dihydrodipicolinate Reductase, domain 2"/>
    <property type="match status" value="1"/>
</dbReference>
<dbReference type="GO" id="GO:0006740">
    <property type="term" value="P:NADPH regeneration"/>
    <property type="evidence" value="ECO:0007669"/>
    <property type="project" value="TreeGrafter"/>
</dbReference>
<dbReference type="InterPro" id="IPR036291">
    <property type="entry name" value="NAD(P)-bd_dom_sf"/>
</dbReference>
<accession>A0AAD6N0C9</accession>
<dbReference type="InterPro" id="IPR055170">
    <property type="entry name" value="GFO_IDH_MocA-like_dom"/>
</dbReference>
<comment type="similarity">
    <text evidence="1">Belongs to the Gfo/Idh/MocA family.</text>
</comment>
<dbReference type="GO" id="GO:0000166">
    <property type="term" value="F:nucleotide binding"/>
    <property type="evidence" value="ECO:0007669"/>
    <property type="project" value="InterPro"/>
</dbReference>